<evidence type="ECO:0000256" key="2">
    <source>
        <dbReference type="ARBA" id="ARBA00022473"/>
    </source>
</evidence>
<comment type="subcellular location">
    <subcellularLocation>
        <location evidence="1 7">Nucleus</location>
    </subcellularLocation>
</comment>
<dbReference type="InterPro" id="IPR008967">
    <property type="entry name" value="p53-like_TF_DNA-bd_sf"/>
</dbReference>
<dbReference type="Gene3D" id="2.60.40.820">
    <property type="entry name" value="Transcription factor, T-box"/>
    <property type="match status" value="1"/>
</dbReference>
<protein>
    <recommendedName>
        <fullName evidence="9">T-box domain-containing protein</fullName>
    </recommendedName>
</protein>
<evidence type="ECO:0000256" key="6">
    <source>
        <dbReference type="ARBA" id="ARBA00023242"/>
    </source>
</evidence>
<dbReference type="AlphaFoldDB" id="A0A3Q3EFQ0"/>
<evidence type="ECO:0000256" key="1">
    <source>
        <dbReference type="ARBA" id="ARBA00004123"/>
    </source>
</evidence>
<keyword evidence="6 7" id="KW-0539">Nucleus</keyword>
<dbReference type="GO" id="GO:0000981">
    <property type="term" value="F:DNA-binding transcription factor activity, RNA polymerase II-specific"/>
    <property type="evidence" value="ECO:0007669"/>
    <property type="project" value="TreeGrafter"/>
</dbReference>
<evidence type="ECO:0000256" key="5">
    <source>
        <dbReference type="ARBA" id="ARBA00023163"/>
    </source>
</evidence>
<dbReference type="STRING" id="37003.ENSKMAP00000000867"/>
<dbReference type="GO" id="GO:0000785">
    <property type="term" value="C:chromatin"/>
    <property type="evidence" value="ECO:0007669"/>
    <property type="project" value="TreeGrafter"/>
</dbReference>
<dbReference type="Proteomes" id="UP000264800">
    <property type="component" value="Unplaced"/>
</dbReference>
<evidence type="ECO:0000256" key="3">
    <source>
        <dbReference type="ARBA" id="ARBA00023015"/>
    </source>
</evidence>
<dbReference type="InterPro" id="IPR018186">
    <property type="entry name" value="TF_T-box_CS"/>
</dbReference>
<evidence type="ECO:0000256" key="8">
    <source>
        <dbReference type="SAM" id="MobiDB-lite"/>
    </source>
</evidence>
<dbReference type="InterPro" id="IPR046360">
    <property type="entry name" value="T-box_DNA-bd"/>
</dbReference>
<dbReference type="PANTHER" id="PTHR11267:SF104">
    <property type="entry name" value="T-BOX TRANSCRIPTION FACTOR TBX1"/>
    <property type="match status" value="1"/>
</dbReference>
<evidence type="ECO:0000256" key="7">
    <source>
        <dbReference type="PROSITE-ProRule" id="PRU00201"/>
    </source>
</evidence>
<feature type="domain" description="T-box" evidence="9">
    <location>
        <begin position="152"/>
        <end position="179"/>
    </location>
</feature>
<evidence type="ECO:0000259" key="9">
    <source>
        <dbReference type="PROSITE" id="PS50252"/>
    </source>
</evidence>
<dbReference type="InterPro" id="IPR001699">
    <property type="entry name" value="TF_T-box"/>
</dbReference>
<keyword evidence="2" id="KW-0217">Developmental protein</keyword>
<dbReference type="PROSITE" id="PS01283">
    <property type="entry name" value="TBOX_1"/>
    <property type="match status" value="1"/>
</dbReference>
<evidence type="ECO:0000313" key="10">
    <source>
        <dbReference type="Ensembl" id="ENSKMAP00000000867.1"/>
    </source>
</evidence>
<reference evidence="10" key="2">
    <citation type="submission" date="2025-09" db="UniProtKB">
        <authorList>
            <consortium name="Ensembl"/>
        </authorList>
    </citation>
    <scope>IDENTIFICATION</scope>
</reference>
<evidence type="ECO:0000313" key="11">
    <source>
        <dbReference type="Proteomes" id="UP000264800"/>
    </source>
</evidence>
<dbReference type="SUPFAM" id="SSF49417">
    <property type="entry name" value="p53-like transcription factors"/>
    <property type="match status" value="1"/>
</dbReference>
<feature type="region of interest" description="Disordered" evidence="8">
    <location>
        <begin position="1"/>
        <end position="34"/>
    </location>
</feature>
<dbReference type="PANTHER" id="PTHR11267">
    <property type="entry name" value="T-BOX PROTEIN-RELATED"/>
    <property type="match status" value="1"/>
</dbReference>
<dbReference type="GO" id="GO:0000978">
    <property type="term" value="F:RNA polymerase II cis-regulatory region sequence-specific DNA binding"/>
    <property type="evidence" value="ECO:0007669"/>
    <property type="project" value="InterPro"/>
</dbReference>
<proteinExistence type="predicted"/>
<dbReference type="PROSITE" id="PS50252">
    <property type="entry name" value="TBOX_3"/>
    <property type="match status" value="1"/>
</dbReference>
<sequence length="196" mass="20167">MSNSQLPAVENGRAAEEDESQFSAPPPLVPISSASCTAATGPDFTCDSILESKAIAVASGDCVSAISSPAEASPAKPAETSTSTFEDATDPSPATSLTTSASDALKCSATSIVDVADFPPWSPALSSPTFGGLDAKKDCPPVLTFKGISVTLENNKIWTEFSECGTEMILTKQGRRMFPYCSAQTWTGRPSCAAGG</sequence>
<feature type="region of interest" description="Disordered" evidence="8">
    <location>
        <begin position="68"/>
        <end position="99"/>
    </location>
</feature>
<name>A0A3Q3EFQ0_KRYMA</name>
<keyword evidence="11" id="KW-1185">Reference proteome</keyword>
<dbReference type="GO" id="GO:0045893">
    <property type="term" value="P:positive regulation of DNA-templated transcription"/>
    <property type="evidence" value="ECO:0007669"/>
    <property type="project" value="InterPro"/>
</dbReference>
<accession>A0A3Q3EFQ0</accession>
<organism evidence="10 11">
    <name type="scientific">Kryptolebias marmoratus</name>
    <name type="common">Mangrove killifish</name>
    <name type="synonym">Rivulus marmoratus</name>
    <dbReference type="NCBI Taxonomy" id="37003"/>
    <lineage>
        <taxon>Eukaryota</taxon>
        <taxon>Metazoa</taxon>
        <taxon>Chordata</taxon>
        <taxon>Craniata</taxon>
        <taxon>Vertebrata</taxon>
        <taxon>Euteleostomi</taxon>
        <taxon>Actinopterygii</taxon>
        <taxon>Neopterygii</taxon>
        <taxon>Teleostei</taxon>
        <taxon>Neoteleostei</taxon>
        <taxon>Acanthomorphata</taxon>
        <taxon>Ovalentaria</taxon>
        <taxon>Atherinomorphae</taxon>
        <taxon>Cyprinodontiformes</taxon>
        <taxon>Rivulidae</taxon>
        <taxon>Kryptolebias</taxon>
    </lineage>
</organism>
<dbReference type="Pfam" id="PF00907">
    <property type="entry name" value="T-box"/>
    <property type="match status" value="1"/>
</dbReference>
<reference evidence="10" key="1">
    <citation type="submission" date="2025-08" db="UniProtKB">
        <authorList>
            <consortium name="Ensembl"/>
        </authorList>
    </citation>
    <scope>IDENTIFICATION</scope>
</reference>
<dbReference type="Ensembl" id="ENSKMAT00000000898.1">
    <property type="protein sequence ID" value="ENSKMAP00000000867.1"/>
    <property type="gene ID" value="ENSKMAG00000000708.1"/>
</dbReference>
<feature type="compositionally biased region" description="Low complexity" evidence="8">
    <location>
        <begin position="68"/>
        <end position="81"/>
    </location>
</feature>
<comment type="caution">
    <text evidence="7">Lacks conserved residue(s) required for the propagation of feature annotation.</text>
</comment>
<keyword evidence="4 7" id="KW-0238">DNA-binding</keyword>
<keyword evidence="3" id="KW-0805">Transcription regulation</keyword>
<feature type="compositionally biased region" description="Low complexity" evidence="8">
    <location>
        <begin position="90"/>
        <end position="99"/>
    </location>
</feature>
<dbReference type="GO" id="GO:0001708">
    <property type="term" value="P:cell fate specification"/>
    <property type="evidence" value="ECO:0007669"/>
    <property type="project" value="TreeGrafter"/>
</dbReference>
<evidence type="ECO:0000256" key="4">
    <source>
        <dbReference type="ARBA" id="ARBA00023125"/>
    </source>
</evidence>
<dbReference type="GO" id="GO:0005634">
    <property type="term" value="C:nucleus"/>
    <property type="evidence" value="ECO:0007669"/>
    <property type="project" value="UniProtKB-SubCell"/>
</dbReference>
<keyword evidence="5" id="KW-0804">Transcription</keyword>
<dbReference type="InterPro" id="IPR036960">
    <property type="entry name" value="T-box_sf"/>
</dbReference>